<feature type="region of interest" description="Disordered" evidence="1">
    <location>
        <begin position="365"/>
        <end position="418"/>
    </location>
</feature>
<evidence type="ECO:0000313" key="4">
    <source>
        <dbReference type="Proteomes" id="UP000008810"/>
    </source>
</evidence>
<organism evidence="2">
    <name type="scientific">Brachypodium distachyon</name>
    <name type="common">Purple false brome</name>
    <name type="synonym">Trachynia distachya</name>
    <dbReference type="NCBI Taxonomy" id="15368"/>
    <lineage>
        <taxon>Eukaryota</taxon>
        <taxon>Viridiplantae</taxon>
        <taxon>Streptophyta</taxon>
        <taxon>Embryophyta</taxon>
        <taxon>Tracheophyta</taxon>
        <taxon>Spermatophyta</taxon>
        <taxon>Magnoliopsida</taxon>
        <taxon>Liliopsida</taxon>
        <taxon>Poales</taxon>
        <taxon>Poaceae</taxon>
        <taxon>BOP clade</taxon>
        <taxon>Pooideae</taxon>
        <taxon>Stipodae</taxon>
        <taxon>Brachypodieae</taxon>
        <taxon>Brachypodium</taxon>
    </lineage>
</organism>
<evidence type="ECO:0000313" key="2">
    <source>
        <dbReference type="EMBL" id="KQK15982.2"/>
    </source>
</evidence>
<keyword evidence="4" id="KW-1185">Reference proteome</keyword>
<gene>
    <name evidence="3" type="primary">LOC100833531</name>
    <name evidence="2" type="ORF">BRADI_1g26155v3</name>
</gene>
<name>A0A0Q3NF53_BRADI</name>
<dbReference type="Gramene" id="KQK15982">
    <property type="protein sequence ID" value="KQK15982"/>
    <property type="gene ID" value="BRADI_1g26155v3"/>
</dbReference>
<reference evidence="2" key="2">
    <citation type="submission" date="2017-06" db="EMBL/GenBank/DDBJ databases">
        <title>WGS assembly of Brachypodium distachyon.</title>
        <authorList>
            <consortium name="The International Brachypodium Initiative"/>
            <person name="Lucas S."/>
            <person name="Harmon-Smith M."/>
            <person name="Lail K."/>
            <person name="Tice H."/>
            <person name="Grimwood J."/>
            <person name="Bruce D."/>
            <person name="Barry K."/>
            <person name="Shu S."/>
            <person name="Lindquist E."/>
            <person name="Wang M."/>
            <person name="Pitluck S."/>
            <person name="Vogel J.P."/>
            <person name="Garvin D.F."/>
            <person name="Mockler T.C."/>
            <person name="Schmutz J."/>
            <person name="Rokhsar D."/>
            <person name="Bevan M.W."/>
        </authorList>
    </citation>
    <scope>NUCLEOTIDE SEQUENCE</scope>
    <source>
        <strain evidence="2">Bd21</strain>
    </source>
</reference>
<reference evidence="2 3" key="1">
    <citation type="journal article" date="2010" name="Nature">
        <title>Genome sequencing and analysis of the model grass Brachypodium distachyon.</title>
        <authorList>
            <consortium name="International Brachypodium Initiative"/>
        </authorList>
    </citation>
    <scope>NUCLEOTIDE SEQUENCE [LARGE SCALE GENOMIC DNA]</scope>
    <source>
        <strain evidence="2 3">Bd21</strain>
    </source>
</reference>
<reference evidence="3" key="3">
    <citation type="submission" date="2018-08" db="UniProtKB">
        <authorList>
            <consortium name="EnsemblPlants"/>
        </authorList>
    </citation>
    <scope>IDENTIFICATION</scope>
    <source>
        <strain evidence="3">cv. Bd21</strain>
    </source>
</reference>
<accession>A0A0Q3NF53</accession>
<proteinExistence type="predicted"/>
<evidence type="ECO:0000313" key="3">
    <source>
        <dbReference type="EnsemblPlants" id="KQK15982"/>
    </source>
</evidence>
<dbReference type="ExpressionAtlas" id="A0A0Q3NF53">
    <property type="expression patterns" value="baseline"/>
</dbReference>
<dbReference type="Proteomes" id="UP000008810">
    <property type="component" value="Chromosome 1"/>
</dbReference>
<dbReference type="OrthoDB" id="10670834at2759"/>
<sequence length="418" mass="44485">MVVDGEVVPGQRLERLPAAESHVDVHVHAPRPQQRRVEAVLVVGGEDDDPLLAAGRPQPVDEVEKPGQRYVLLLLLWSREAGGGGFARRGGVVVVGITGVGRHRHLLSRVPGRLGVEAAIDVLDDEDGPVRHADEQPQQRGVARAGEVEVVEVVPEVVGHGGHEAGLAGAGRAVEQVPALPRLADPPVVVPPVGEEVEVGDDGPLERRVHSERVERGRVVMLQPVPGAPLVHADLERPLPLPRLLGRRHHEGHVPLHGHVRVLRVEAEVQHELAVPVLDNLLLSSFAALVGVDGRPRELDAVEHVDGGVPGLDEQAPPPAARAIVQGRLAERDPEAAHGAQVEPGGEVRPRGVQEEILLAAAAAGPGALAPDDERAPLLAAPAEPRADHGRAPGRRGAHLVREELPRHAPGQHRVRRR</sequence>
<dbReference type="EnsemblPlants" id="KQK15982">
    <property type="protein sequence ID" value="KQK15982"/>
    <property type="gene ID" value="BRADI_1g26155v3"/>
</dbReference>
<dbReference type="EMBL" id="CM000880">
    <property type="protein sequence ID" value="KQK15982.2"/>
    <property type="molecule type" value="Genomic_DNA"/>
</dbReference>
<evidence type="ECO:0000256" key="1">
    <source>
        <dbReference type="SAM" id="MobiDB-lite"/>
    </source>
</evidence>
<protein>
    <submittedName>
        <fullName evidence="2 3">Uncharacterized protein</fullName>
    </submittedName>
</protein>
<dbReference type="AlphaFoldDB" id="A0A0Q3NF53"/>